<feature type="transmembrane region" description="Helical" evidence="11">
    <location>
        <begin position="333"/>
        <end position="354"/>
    </location>
</feature>
<evidence type="ECO:0000313" key="14">
    <source>
        <dbReference type="Proteomes" id="UP001055453"/>
    </source>
</evidence>
<keyword evidence="11" id="KW-0472">Membrane</keyword>
<dbReference type="InterPro" id="IPR011009">
    <property type="entry name" value="Kinase-like_dom_sf"/>
</dbReference>
<feature type="region of interest" description="Disordered" evidence="10">
    <location>
        <begin position="362"/>
        <end position="406"/>
    </location>
</feature>
<dbReference type="CDD" id="cd14014">
    <property type="entry name" value="STKc_PknB_like"/>
    <property type="match status" value="1"/>
</dbReference>
<dbReference type="InterPro" id="IPR000719">
    <property type="entry name" value="Prot_kinase_dom"/>
</dbReference>
<evidence type="ECO:0000256" key="11">
    <source>
        <dbReference type="SAM" id="Phobius"/>
    </source>
</evidence>
<evidence type="ECO:0000256" key="9">
    <source>
        <dbReference type="PROSITE-ProRule" id="PRU10141"/>
    </source>
</evidence>
<feature type="domain" description="Protein kinase" evidence="12">
    <location>
        <begin position="16"/>
        <end position="277"/>
    </location>
</feature>
<dbReference type="PANTHER" id="PTHR24363">
    <property type="entry name" value="SERINE/THREONINE PROTEIN KINASE"/>
    <property type="match status" value="1"/>
</dbReference>
<dbReference type="Proteomes" id="UP001055453">
    <property type="component" value="Chromosome"/>
</dbReference>
<dbReference type="InterPro" id="IPR017441">
    <property type="entry name" value="Protein_kinase_ATP_BS"/>
</dbReference>
<feature type="binding site" evidence="9">
    <location>
        <position position="46"/>
    </location>
    <ligand>
        <name>ATP</name>
        <dbReference type="ChEBI" id="CHEBI:30616"/>
    </ligand>
</feature>
<gene>
    <name evidence="13" type="ORF">ANSO36C_60510</name>
</gene>
<evidence type="ECO:0000256" key="8">
    <source>
        <dbReference type="ARBA" id="ARBA00048679"/>
    </source>
</evidence>
<evidence type="ECO:0000256" key="1">
    <source>
        <dbReference type="ARBA" id="ARBA00012513"/>
    </source>
</evidence>
<feature type="region of interest" description="Disordered" evidence="10">
    <location>
        <begin position="297"/>
        <end position="325"/>
    </location>
</feature>
<dbReference type="PROSITE" id="PS50011">
    <property type="entry name" value="PROTEIN_KINASE_DOM"/>
    <property type="match status" value="1"/>
</dbReference>
<dbReference type="SUPFAM" id="SSF56112">
    <property type="entry name" value="Protein kinase-like (PK-like)"/>
    <property type="match status" value="1"/>
</dbReference>
<dbReference type="InterPro" id="IPR008266">
    <property type="entry name" value="Tyr_kinase_AS"/>
</dbReference>
<dbReference type="Gene3D" id="3.30.200.20">
    <property type="entry name" value="Phosphorylase Kinase, domain 1"/>
    <property type="match status" value="1"/>
</dbReference>
<keyword evidence="2" id="KW-0723">Serine/threonine-protein kinase</keyword>
<keyword evidence="4 9" id="KW-0547">Nucleotide-binding</keyword>
<keyword evidence="11" id="KW-1133">Transmembrane helix</keyword>
<dbReference type="PANTHER" id="PTHR24363:SF0">
    <property type="entry name" value="SERINE_THREONINE KINASE LIKE DOMAIN CONTAINING 1"/>
    <property type="match status" value="1"/>
</dbReference>
<protein>
    <recommendedName>
        <fullName evidence="1">non-specific serine/threonine protein kinase</fullName>
        <ecNumber evidence="1">2.7.11.1</ecNumber>
    </recommendedName>
</protein>
<feature type="compositionally biased region" description="Polar residues" evidence="10">
    <location>
        <begin position="362"/>
        <end position="373"/>
    </location>
</feature>
<keyword evidence="5" id="KW-0418">Kinase</keyword>
<comment type="catalytic activity">
    <reaction evidence="8">
        <text>L-seryl-[protein] + ATP = O-phospho-L-seryl-[protein] + ADP + H(+)</text>
        <dbReference type="Rhea" id="RHEA:17989"/>
        <dbReference type="Rhea" id="RHEA-COMP:9863"/>
        <dbReference type="Rhea" id="RHEA-COMP:11604"/>
        <dbReference type="ChEBI" id="CHEBI:15378"/>
        <dbReference type="ChEBI" id="CHEBI:29999"/>
        <dbReference type="ChEBI" id="CHEBI:30616"/>
        <dbReference type="ChEBI" id="CHEBI:83421"/>
        <dbReference type="ChEBI" id="CHEBI:456216"/>
        <dbReference type="EC" id="2.7.11.1"/>
    </reaction>
</comment>
<evidence type="ECO:0000256" key="3">
    <source>
        <dbReference type="ARBA" id="ARBA00022679"/>
    </source>
</evidence>
<dbReference type="Pfam" id="PF00069">
    <property type="entry name" value="Pkinase"/>
    <property type="match status" value="1"/>
</dbReference>
<accession>A0ABM7ZAI4</accession>
<evidence type="ECO:0000313" key="13">
    <source>
        <dbReference type="EMBL" id="BDI20249.1"/>
    </source>
</evidence>
<evidence type="ECO:0000256" key="10">
    <source>
        <dbReference type="SAM" id="MobiDB-lite"/>
    </source>
</evidence>
<dbReference type="Gene3D" id="1.10.510.10">
    <property type="entry name" value="Transferase(Phosphotransferase) domain 1"/>
    <property type="match status" value="1"/>
</dbReference>
<keyword evidence="6 9" id="KW-0067">ATP-binding</keyword>
<organism evidence="13 14">
    <name type="scientific">Nostoc cf. commune SO-36</name>
    <dbReference type="NCBI Taxonomy" id="449208"/>
    <lineage>
        <taxon>Bacteria</taxon>
        <taxon>Bacillati</taxon>
        <taxon>Cyanobacteriota</taxon>
        <taxon>Cyanophyceae</taxon>
        <taxon>Nostocales</taxon>
        <taxon>Nostocaceae</taxon>
        <taxon>Nostoc</taxon>
    </lineage>
</organism>
<evidence type="ECO:0000256" key="2">
    <source>
        <dbReference type="ARBA" id="ARBA00022527"/>
    </source>
</evidence>
<evidence type="ECO:0000256" key="4">
    <source>
        <dbReference type="ARBA" id="ARBA00022741"/>
    </source>
</evidence>
<proteinExistence type="predicted"/>
<comment type="catalytic activity">
    <reaction evidence="7">
        <text>L-threonyl-[protein] + ATP = O-phospho-L-threonyl-[protein] + ADP + H(+)</text>
        <dbReference type="Rhea" id="RHEA:46608"/>
        <dbReference type="Rhea" id="RHEA-COMP:11060"/>
        <dbReference type="Rhea" id="RHEA-COMP:11605"/>
        <dbReference type="ChEBI" id="CHEBI:15378"/>
        <dbReference type="ChEBI" id="CHEBI:30013"/>
        <dbReference type="ChEBI" id="CHEBI:30616"/>
        <dbReference type="ChEBI" id="CHEBI:61977"/>
        <dbReference type="ChEBI" id="CHEBI:456216"/>
        <dbReference type="EC" id="2.7.11.1"/>
    </reaction>
</comment>
<evidence type="ECO:0000256" key="5">
    <source>
        <dbReference type="ARBA" id="ARBA00022777"/>
    </source>
</evidence>
<dbReference type="PROSITE" id="PS00107">
    <property type="entry name" value="PROTEIN_KINASE_ATP"/>
    <property type="match status" value="1"/>
</dbReference>
<keyword evidence="14" id="KW-1185">Reference proteome</keyword>
<dbReference type="PROSITE" id="PS00109">
    <property type="entry name" value="PROTEIN_KINASE_TYR"/>
    <property type="match status" value="1"/>
</dbReference>
<keyword evidence="3" id="KW-0808">Transferase</keyword>
<evidence type="ECO:0000256" key="7">
    <source>
        <dbReference type="ARBA" id="ARBA00047899"/>
    </source>
</evidence>
<reference evidence="13" key="1">
    <citation type="submission" date="2022-04" db="EMBL/GenBank/DDBJ databases">
        <title>Complete genome sequence of a cyanobacterium, Nostoc sp. SO-36, isolated in Antarctica.</title>
        <authorList>
            <person name="Kanesaki Y."/>
            <person name="Effendi D."/>
            <person name="Sakamoto T."/>
            <person name="Ohtani S."/>
            <person name="Awai K."/>
        </authorList>
    </citation>
    <scope>NUCLEOTIDE SEQUENCE</scope>
    <source>
        <strain evidence="13">SO-36</strain>
    </source>
</reference>
<evidence type="ECO:0000256" key="6">
    <source>
        <dbReference type="ARBA" id="ARBA00022840"/>
    </source>
</evidence>
<dbReference type="EC" id="2.7.11.1" evidence="1"/>
<name>A0ABM7ZAI4_NOSCO</name>
<keyword evidence="11" id="KW-0812">Transmembrane</keyword>
<dbReference type="EMBL" id="AP025732">
    <property type="protein sequence ID" value="BDI20249.1"/>
    <property type="molecule type" value="Genomic_DNA"/>
</dbReference>
<feature type="compositionally biased region" description="Low complexity" evidence="10">
    <location>
        <begin position="378"/>
        <end position="391"/>
    </location>
</feature>
<evidence type="ECO:0000259" key="12">
    <source>
        <dbReference type="PROSITE" id="PS50011"/>
    </source>
</evidence>
<sequence>MMQPPITVGTVLQNRYRIIQILGEGGFGRTYLAEDQRRFNELCAIKELISTASSPLAWEKAQELFHREAAILYQIEHSQVPKFRERFEQDQRLFLVEDYVAGQTYRTLLAERQALGQTFTEAEVLRLIQLLLPVLEHIHSRGIIHRDISPENIILRDSDAKPVLIDFGVVKELATRLRSPESTMPETTVGKLGYSPSEQMQAGGAYPSSDLYALAVSAIVLLTGKEPRDLFDENQLTWNWQRWAKVSPRFAMVLNRMLNHIPSDRYQSAASVSQALQVSEQVSLPPLNTSNLQTIAVGRRPDSVPPAAASPKKKQPDPVIPPEPTSSLLDNPLAIAAIGIAVVIVAGFGSWALVSSIRSQSKTPNETLPQNFPSPVISGGTTFTSTPTPTSDQPVVSSKAPRSGSK</sequence>